<dbReference type="CDD" id="cd00170">
    <property type="entry name" value="SEC14"/>
    <property type="match status" value="1"/>
</dbReference>
<sequence>MSRLPFSASTDASSTTVSDLGLKLSSTTSTPSPASTNKAATGAFLTMPSSSFNHPFPSLSSVSSWTSFGSSRIHATSSSSDYQEIKESIEPRLRRLVWQAGLDEFGRPIICFSIASIPDPRSVDLEKIFRRLVSTLQPLVENDYNLVIFAAGGSYYPSFSWIWKVWAQLGRPFRKNLKQLFIVHPNFKTKAILTLATPLISAKVFRKIIYIQKLSLLFSHLPIGNILIPPETVRENLAREPSYLPSPLPPRTLNTQISQEFPLSTQYVLPSVIQDSVQYLRWGYSEDVDYYGLRSVSSPPSEALTTSGIFRKNPSSGVQRCVEEAYLVEQPVSLTLFDDPHLAAGLIKLFFRKLKEPLFGKNIWDLVTNCPDCLDSQPGERYLNDIILGSLNPYNRLLLGYVIYLLHETMLCNSLMTSRNLSIVFTPNLIRSNSPTRDMLLASVEPSASLAHLAALEGSGSNAPLKEVTLGLIVAHWIERPQVFWEDEVRNYGRGSRVTI</sequence>
<feature type="domain" description="Rho-GAP" evidence="2">
    <location>
        <begin position="261"/>
        <end position="462"/>
    </location>
</feature>
<proteinExistence type="predicted"/>
<dbReference type="GO" id="GO:0005096">
    <property type="term" value="F:GTPase activator activity"/>
    <property type="evidence" value="ECO:0007669"/>
    <property type="project" value="TreeGrafter"/>
</dbReference>
<dbReference type="InterPro" id="IPR001251">
    <property type="entry name" value="CRAL-TRIO_dom"/>
</dbReference>
<dbReference type="Pfam" id="PF13716">
    <property type="entry name" value="CRAL_TRIO_2"/>
    <property type="match status" value="1"/>
</dbReference>
<feature type="domain" description="CRAL-TRIO" evidence="1">
    <location>
        <begin position="101"/>
        <end position="231"/>
    </location>
</feature>
<dbReference type="EMBL" id="LN483124">
    <property type="protein sequence ID" value="CED82400.1"/>
    <property type="molecule type" value="Genomic_DNA"/>
</dbReference>
<organism evidence="3">
    <name type="scientific">Phaffia rhodozyma</name>
    <name type="common">Yeast</name>
    <name type="synonym">Xanthophyllomyces dendrorhous</name>
    <dbReference type="NCBI Taxonomy" id="264483"/>
    <lineage>
        <taxon>Eukaryota</taxon>
        <taxon>Fungi</taxon>
        <taxon>Dikarya</taxon>
        <taxon>Basidiomycota</taxon>
        <taxon>Agaricomycotina</taxon>
        <taxon>Tremellomycetes</taxon>
        <taxon>Cystofilobasidiales</taxon>
        <taxon>Mrakiaceae</taxon>
        <taxon>Phaffia</taxon>
    </lineage>
</organism>
<dbReference type="Pfam" id="PF00620">
    <property type="entry name" value="RhoGAP"/>
    <property type="match status" value="1"/>
</dbReference>
<accession>A0A0F7SPI3</accession>
<dbReference type="InterPro" id="IPR008936">
    <property type="entry name" value="Rho_GTPase_activation_prot"/>
</dbReference>
<dbReference type="PROSITE" id="PS50191">
    <property type="entry name" value="CRAL_TRIO"/>
    <property type="match status" value="1"/>
</dbReference>
<dbReference type="PANTHER" id="PTHR45808:SF2">
    <property type="entry name" value="RHO GTPASE-ACTIVATING PROTEIN 68F"/>
    <property type="match status" value="1"/>
</dbReference>
<dbReference type="InterPro" id="IPR036865">
    <property type="entry name" value="CRAL-TRIO_dom_sf"/>
</dbReference>
<dbReference type="CDD" id="cd00159">
    <property type="entry name" value="RhoGAP"/>
    <property type="match status" value="1"/>
</dbReference>
<reference evidence="3" key="1">
    <citation type="submission" date="2014-08" db="EMBL/GenBank/DDBJ databases">
        <authorList>
            <person name="Sharma Rahul"/>
            <person name="Thines Marco"/>
        </authorList>
    </citation>
    <scope>NUCLEOTIDE SEQUENCE</scope>
</reference>
<dbReference type="SUPFAM" id="SSF48350">
    <property type="entry name" value="GTPase activation domain, GAP"/>
    <property type="match status" value="1"/>
</dbReference>
<evidence type="ECO:0000313" key="3">
    <source>
        <dbReference type="EMBL" id="CED82400.1"/>
    </source>
</evidence>
<dbReference type="SMART" id="SM00324">
    <property type="entry name" value="RhoGAP"/>
    <property type="match status" value="1"/>
</dbReference>
<dbReference type="AlphaFoldDB" id="A0A0F7SPI3"/>
<protein>
    <submittedName>
        <fullName evidence="3">CDC42 Rho GTPase-activating protein</fullName>
    </submittedName>
</protein>
<evidence type="ECO:0000259" key="1">
    <source>
        <dbReference type="PROSITE" id="PS50191"/>
    </source>
</evidence>
<dbReference type="Gene3D" id="3.40.525.10">
    <property type="entry name" value="CRAL-TRIO lipid binding domain"/>
    <property type="match status" value="1"/>
</dbReference>
<dbReference type="InterPro" id="IPR000198">
    <property type="entry name" value="RhoGAP_dom"/>
</dbReference>
<dbReference type="PROSITE" id="PS50238">
    <property type="entry name" value="RHOGAP"/>
    <property type="match status" value="1"/>
</dbReference>
<dbReference type="PANTHER" id="PTHR45808">
    <property type="entry name" value="RHO GTPASE-ACTIVATING PROTEIN 68F"/>
    <property type="match status" value="1"/>
</dbReference>
<dbReference type="GO" id="GO:0005737">
    <property type="term" value="C:cytoplasm"/>
    <property type="evidence" value="ECO:0007669"/>
    <property type="project" value="TreeGrafter"/>
</dbReference>
<evidence type="ECO:0000259" key="2">
    <source>
        <dbReference type="PROSITE" id="PS50238"/>
    </source>
</evidence>
<dbReference type="SUPFAM" id="SSF52087">
    <property type="entry name" value="CRAL/TRIO domain"/>
    <property type="match status" value="1"/>
</dbReference>
<name>A0A0F7SPI3_PHARH</name>
<dbReference type="Gene3D" id="1.10.555.10">
    <property type="entry name" value="Rho GTPase activation protein"/>
    <property type="match status" value="1"/>
</dbReference>
<dbReference type="GO" id="GO:0007264">
    <property type="term" value="P:small GTPase-mediated signal transduction"/>
    <property type="evidence" value="ECO:0007669"/>
    <property type="project" value="TreeGrafter"/>
</dbReference>